<feature type="compositionally biased region" description="Polar residues" evidence="6">
    <location>
        <begin position="189"/>
        <end position="205"/>
    </location>
</feature>
<dbReference type="GO" id="GO:0005783">
    <property type="term" value="C:endoplasmic reticulum"/>
    <property type="evidence" value="ECO:0007669"/>
    <property type="project" value="TreeGrafter"/>
</dbReference>
<keyword evidence="2" id="KW-0479">Metal-binding</keyword>
<dbReference type="Pfam" id="PF13640">
    <property type="entry name" value="2OG-FeII_Oxy_3"/>
    <property type="match status" value="1"/>
</dbReference>
<keyword evidence="9" id="KW-1185">Reference proteome</keyword>
<evidence type="ECO:0000256" key="4">
    <source>
        <dbReference type="ARBA" id="ARBA00023002"/>
    </source>
</evidence>
<evidence type="ECO:0000259" key="7">
    <source>
        <dbReference type="SMART" id="SM00702"/>
    </source>
</evidence>
<evidence type="ECO:0000256" key="5">
    <source>
        <dbReference type="ARBA" id="ARBA00023004"/>
    </source>
</evidence>
<dbReference type="GO" id="GO:0031418">
    <property type="term" value="F:L-ascorbic acid binding"/>
    <property type="evidence" value="ECO:0007669"/>
    <property type="project" value="InterPro"/>
</dbReference>
<protein>
    <recommendedName>
        <fullName evidence="7">Prolyl 4-hydroxylase alpha subunit domain-containing protein</fullName>
    </recommendedName>
</protein>
<comment type="cofactor">
    <cofactor evidence="1">
        <name>L-ascorbate</name>
        <dbReference type="ChEBI" id="CHEBI:38290"/>
    </cofactor>
</comment>
<dbReference type="InterPro" id="IPR006620">
    <property type="entry name" value="Pro_4_hyd_alph"/>
</dbReference>
<dbReference type="InterPro" id="IPR044862">
    <property type="entry name" value="Pro_4_hyd_alph_FE2OG_OXY"/>
</dbReference>
<dbReference type="GO" id="GO:0005506">
    <property type="term" value="F:iron ion binding"/>
    <property type="evidence" value="ECO:0007669"/>
    <property type="project" value="InterPro"/>
</dbReference>
<dbReference type="AlphaFoldDB" id="A0A9P5YAP5"/>
<accession>A0A9P5YAP5</accession>
<dbReference type="InterPro" id="IPR045054">
    <property type="entry name" value="P4HA-like"/>
</dbReference>
<gene>
    <name evidence="8" type="ORF">BDZ94DRAFT_1254084</name>
</gene>
<dbReference type="SMART" id="SM00702">
    <property type="entry name" value="P4Hc"/>
    <property type="match status" value="1"/>
</dbReference>
<evidence type="ECO:0000313" key="8">
    <source>
        <dbReference type="EMBL" id="KAF9465255.1"/>
    </source>
</evidence>
<keyword evidence="3" id="KW-0223">Dioxygenase</keyword>
<dbReference type="OrthoDB" id="69177at2759"/>
<dbReference type="GO" id="GO:0004656">
    <property type="term" value="F:procollagen-proline 4-dioxygenase activity"/>
    <property type="evidence" value="ECO:0007669"/>
    <property type="project" value="TreeGrafter"/>
</dbReference>
<dbReference type="PANTHER" id="PTHR10869:SF241">
    <property type="entry name" value="FE2OG DIOXYGENASE DOMAIN-CONTAINING PROTEIN"/>
    <property type="match status" value="1"/>
</dbReference>
<dbReference type="Proteomes" id="UP000807353">
    <property type="component" value="Unassembled WGS sequence"/>
</dbReference>
<proteinExistence type="predicted"/>
<comment type="caution">
    <text evidence="8">The sequence shown here is derived from an EMBL/GenBank/DDBJ whole genome shotgun (WGS) entry which is preliminary data.</text>
</comment>
<feature type="region of interest" description="Disordered" evidence="6">
    <location>
        <begin position="187"/>
        <end position="208"/>
    </location>
</feature>
<evidence type="ECO:0000256" key="1">
    <source>
        <dbReference type="ARBA" id="ARBA00001961"/>
    </source>
</evidence>
<dbReference type="Gene3D" id="2.60.120.620">
    <property type="entry name" value="q2cbj1_9rhob like domain"/>
    <property type="match status" value="1"/>
</dbReference>
<sequence>MGFNIQTRVTNPCFQNFALTPLSTPYAPFYAKILDNVFTPTECRSLLALVSAPASSEASMLPSGWHPAALSTNAPTQTVHTDFRNSDRALVVDSSTANFIYARLCPHVPELYALSPGGRWAIITGRPEKKQGPTWTLAGVNPRLSFLRYGPGHYFKPHCDGLNEVEGKKSFVTLHIYLNDAEGADDNNDVTSEVVPSSNIPTSPATDDHKVHLDVLPKAGRVLVFQQRMLVHSGEPVVSGIKYTIRSDFLFTEGPAEGAEALA</sequence>
<feature type="domain" description="Prolyl 4-hydroxylase alpha subunit" evidence="7">
    <location>
        <begin position="29"/>
        <end position="250"/>
    </location>
</feature>
<evidence type="ECO:0000313" key="9">
    <source>
        <dbReference type="Proteomes" id="UP000807353"/>
    </source>
</evidence>
<keyword evidence="4" id="KW-0560">Oxidoreductase</keyword>
<evidence type="ECO:0000256" key="6">
    <source>
        <dbReference type="SAM" id="MobiDB-lite"/>
    </source>
</evidence>
<evidence type="ECO:0000256" key="3">
    <source>
        <dbReference type="ARBA" id="ARBA00022964"/>
    </source>
</evidence>
<reference evidence="8" key="1">
    <citation type="submission" date="2020-11" db="EMBL/GenBank/DDBJ databases">
        <authorList>
            <consortium name="DOE Joint Genome Institute"/>
            <person name="Ahrendt S."/>
            <person name="Riley R."/>
            <person name="Andreopoulos W."/>
            <person name="Labutti K."/>
            <person name="Pangilinan J."/>
            <person name="Ruiz-Duenas F.J."/>
            <person name="Barrasa J.M."/>
            <person name="Sanchez-Garcia M."/>
            <person name="Camarero S."/>
            <person name="Miyauchi S."/>
            <person name="Serrano A."/>
            <person name="Linde D."/>
            <person name="Babiker R."/>
            <person name="Drula E."/>
            <person name="Ayuso-Fernandez I."/>
            <person name="Pacheco R."/>
            <person name="Padilla G."/>
            <person name="Ferreira P."/>
            <person name="Barriuso J."/>
            <person name="Kellner H."/>
            <person name="Castanera R."/>
            <person name="Alfaro M."/>
            <person name="Ramirez L."/>
            <person name="Pisabarro A.G."/>
            <person name="Kuo A."/>
            <person name="Tritt A."/>
            <person name="Lipzen A."/>
            <person name="He G."/>
            <person name="Yan M."/>
            <person name="Ng V."/>
            <person name="Cullen D."/>
            <person name="Martin F."/>
            <person name="Rosso M.-N."/>
            <person name="Henrissat B."/>
            <person name="Hibbett D."/>
            <person name="Martinez A.T."/>
            <person name="Grigoriev I.V."/>
        </authorList>
    </citation>
    <scope>NUCLEOTIDE SEQUENCE</scope>
    <source>
        <strain evidence="8">CBS 247.69</strain>
    </source>
</reference>
<dbReference type="PANTHER" id="PTHR10869">
    <property type="entry name" value="PROLYL 4-HYDROXYLASE ALPHA SUBUNIT"/>
    <property type="match status" value="1"/>
</dbReference>
<evidence type="ECO:0000256" key="2">
    <source>
        <dbReference type="ARBA" id="ARBA00022723"/>
    </source>
</evidence>
<dbReference type="EMBL" id="MU150248">
    <property type="protein sequence ID" value="KAF9465255.1"/>
    <property type="molecule type" value="Genomic_DNA"/>
</dbReference>
<keyword evidence="5" id="KW-0408">Iron</keyword>
<organism evidence="8 9">
    <name type="scientific">Collybia nuda</name>
    <dbReference type="NCBI Taxonomy" id="64659"/>
    <lineage>
        <taxon>Eukaryota</taxon>
        <taxon>Fungi</taxon>
        <taxon>Dikarya</taxon>
        <taxon>Basidiomycota</taxon>
        <taxon>Agaricomycotina</taxon>
        <taxon>Agaricomycetes</taxon>
        <taxon>Agaricomycetidae</taxon>
        <taxon>Agaricales</taxon>
        <taxon>Tricholomatineae</taxon>
        <taxon>Clitocybaceae</taxon>
        <taxon>Collybia</taxon>
    </lineage>
</organism>
<name>A0A9P5YAP5_9AGAR</name>